<sequence>LGGAAMEGQLGAYMILEVVGTKPLPATKTVTCKWCGVTKMVPRETTNVICDACGKLTIVYPLQQFRGVT</sequence>
<proteinExistence type="predicted"/>
<evidence type="ECO:0000313" key="1">
    <source>
        <dbReference type="EMBL" id="GAI99993.1"/>
    </source>
</evidence>
<gene>
    <name evidence="1" type="ORF">S12H4_35598</name>
</gene>
<comment type="caution">
    <text evidence="1">The sequence shown here is derived from an EMBL/GenBank/DDBJ whole genome shotgun (WGS) entry which is preliminary data.</text>
</comment>
<reference evidence="1" key="1">
    <citation type="journal article" date="2014" name="Front. Microbiol.">
        <title>High frequency of phylogenetically diverse reductive dehalogenase-homologous genes in deep subseafloor sedimentary metagenomes.</title>
        <authorList>
            <person name="Kawai M."/>
            <person name="Futagami T."/>
            <person name="Toyoda A."/>
            <person name="Takaki Y."/>
            <person name="Nishi S."/>
            <person name="Hori S."/>
            <person name="Arai W."/>
            <person name="Tsubouchi T."/>
            <person name="Morono Y."/>
            <person name="Uchiyama I."/>
            <person name="Ito T."/>
            <person name="Fujiyama A."/>
            <person name="Inagaki F."/>
            <person name="Takami H."/>
        </authorList>
    </citation>
    <scope>NUCLEOTIDE SEQUENCE</scope>
    <source>
        <strain evidence="1">Expedition CK06-06</strain>
    </source>
</reference>
<feature type="non-terminal residue" evidence="1">
    <location>
        <position position="1"/>
    </location>
</feature>
<dbReference type="AlphaFoldDB" id="X1T462"/>
<name>X1T462_9ZZZZ</name>
<dbReference type="EMBL" id="BARW01021156">
    <property type="protein sequence ID" value="GAI99993.1"/>
    <property type="molecule type" value="Genomic_DNA"/>
</dbReference>
<protein>
    <submittedName>
        <fullName evidence="1">Uncharacterized protein</fullName>
    </submittedName>
</protein>
<organism evidence="1">
    <name type="scientific">marine sediment metagenome</name>
    <dbReference type="NCBI Taxonomy" id="412755"/>
    <lineage>
        <taxon>unclassified sequences</taxon>
        <taxon>metagenomes</taxon>
        <taxon>ecological metagenomes</taxon>
    </lineage>
</organism>
<accession>X1T462</accession>